<evidence type="ECO:0000313" key="1">
    <source>
        <dbReference type="EMBL" id="SEQ37640.1"/>
    </source>
</evidence>
<evidence type="ECO:0008006" key="3">
    <source>
        <dbReference type="Google" id="ProtNLM"/>
    </source>
</evidence>
<sequence>MASDGEASDDTASPFPDCPHCGDPVCFAVVTGPHTGTVEPCGCSVPPDLLERSREE</sequence>
<organism evidence="1 2">
    <name type="scientific">Natrinema salaciae</name>
    <dbReference type="NCBI Taxonomy" id="1186196"/>
    <lineage>
        <taxon>Archaea</taxon>
        <taxon>Methanobacteriati</taxon>
        <taxon>Methanobacteriota</taxon>
        <taxon>Stenosarchaea group</taxon>
        <taxon>Halobacteria</taxon>
        <taxon>Halobacteriales</taxon>
        <taxon>Natrialbaceae</taxon>
        <taxon>Natrinema</taxon>
    </lineage>
</organism>
<dbReference type="OrthoDB" id="193769at2157"/>
<proteinExistence type="predicted"/>
<evidence type="ECO:0000313" key="2">
    <source>
        <dbReference type="Proteomes" id="UP000199114"/>
    </source>
</evidence>
<dbReference type="RefSeq" id="WP_175480076.1">
    <property type="nucleotide sequence ID" value="NZ_FOFD01000002.1"/>
</dbReference>
<keyword evidence="2" id="KW-1185">Reference proteome</keyword>
<accession>A0A1H9FI67</accession>
<dbReference type="AlphaFoldDB" id="A0A1H9FI67"/>
<dbReference type="Proteomes" id="UP000199114">
    <property type="component" value="Unassembled WGS sequence"/>
</dbReference>
<gene>
    <name evidence="1" type="ORF">SAMN04489841_1592</name>
</gene>
<reference evidence="2" key="1">
    <citation type="submission" date="2016-10" db="EMBL/GenBank/DDBJ databases">
        <authorList>
            <person name="Varghese N."/>
            <person name="Submissions S."/>
        </authorList>
    </citation>
    <scope>NUCLEOTIDE SEQUENCE [LARGE SCALE GENOMIC DNA]</scope>
    <source>
        <strain evidence="2">DSM 25055</strain>
    </source>
</reference>
<name>A0A1H9FI67_9EURY</name>
<protein>
    <recommendedName>
        <fullName evidence="3">Small CPxCG-related zinc finger protein</fullName>
    </recommendedName>
</protein>
<dbReference type="EMBL" id="FOFD01000002">
    <property type="protein sequence ID" value="SEQ37640.1"/>
    <property type="molecule type" value="Genomic_DNA"/>
</dbReference>